<dbReference type="Proteomes" id="UP000789831">
    <property type="component" value="Unassembled WGS sequence"/>
</dbReference>
<feature type="region of interest" description="Disordered" evidence="1">
    <location>
        <begin position="156"/>
        <end position="175"/>
    </location>
</feature>
<proteinExistence type="predicted"/>
<evidence type="ECO:0000313" key="2">
    <source>
        <dbReference type="EMBL" id="CAG8514155.1"/>
    </source>
</evidence>
<accession>A0A9N9A126</accession>
<keyword evidence="3" id="KW-1185">Reference proteome</keyword>
<name>A0A9N9A126_9GLOM</name>
<organism evidence="2 3">
    <name type="scientific">Ambispora gerdemannii</name>
    <dbReference type="NCBI Taxonomy" id="144530"/>
    <lineage>
        <taxon>Eukaryota</taxon>
        <taxon>Fungi</taxon>
        <taxon>Fungi incertae sedis</taxon>
        <taxon>Mucoromycota</taxon>
        <taxon>Glomeromycotina</taxon>
        <taxon>Glomeromycetes</taxon>
        <taxon>Archaeosporales</taxon>
        <taxon>Ambisporaceae</taxon>
        <taxon>Ambispora</taxon>
    </lineage>
</organism>
<gene>
    <name evidence="2" type="ORF">AGERDE_LOCUS4896</name>
</gene>
<dbReference type="AlphaFoldDB" id="A0A9N9A126"/>
<evidence type="ECO:0000256" key="1">
    <source>
        <dbReference type="SAM" id="MobiDB-lite"/>
    </source>
</evidence>
<dbReference type="OrthoDB" id="2345088at2759"/>
<evidence type="ECO:0000313" key="3">
    <source>
        <dbReference type="Proteomes" id="UP000789831"/>
    </source>
</evidence>
<protein>
    <submittedName>
        <fullName evidence="2">12108_t:CDS:1</fullName>
    </submittedName>
</protein>
<sequence>MDFYKLNEIEDWACIKVVKYYRANSGQKTWTKVLDKIKKDLQIVASDPAFDARRKRKAQEIIDSWKIWTSPMKRNGSQYNLKYQKVEQQVLATGNAVSVDNRRIIEKRRQEDQDDREETLDERNKTPLTQKKKCKTESENRTKSGRTVVPNYSHFYGESITDDDASENSSSSSLDELNDELVTQKNDHFDENQDIQIDNQNSSTLTASSTIETDVESNQKSLKDLLGGNLYCSENMKSICQYHDTLYPDENLIDLRPNSNYFKKLPFKILEPYFKELDDKIENLIPLNIHEFLIEFFHQDLTSEEWHIKIDDLRCLDQNDWLMVSVIRILRRTLPPFIMAFSMGARNPLLNLATLEKPHLNSFVHPCLQASLWYISAICYEFGEIGSKNHVKRECADGVGHLNTADKFQLVYMEGSRINAKNDKEITDASKISNNLQTIFINIIKDNIKCRRRFPKTLAVFGGQSFRLRIHLQFLNYCEGKFCLNEVDNANLPRDFTEMADFVFFYECVIKWALLAREVKEGFEKSRSQQRPSRLSYINSLNVVNTL</sequence>
<feature type="region of interest" description="Disordered" evidence="1">
    <location>
        <begin position="108"/>
        <end position="150"/>
    </location>
</feature>
<dbReference type="EMBL" id="CAJVPL010000608">
    <property type="protein sequence ID" value="CAG8514155.1"/>
    <property type="molecule type" value="Genomic_DNA"/>
</dbReference>
<reference evidence="2" key="1">
    <citation type="submission" date="2021-06" db="EMBL/GenBank/DDBJ databases">
        <authorList>
            <person name="Kallberg Y."/>
            <person name="Tangrot J."/>
            <person name="Rosling A."/>
        </authorList>
    </citation>
    <scope>NUCLEOTIDE SEQUENCE</scope>
    <source>
        <strain evidence="2">MT106</strain>
    </source>
</reference>
<comment type="caution">
    <text evidence="2">The sequence shown here is derived from an EMBL/GenBank/DDBJ whole genome shotgun (WGS) entry which is preliminary data.</text>
</comment>